<evidence type="ECO:0000256" key="4">
    <source>
        <dbReference type="ARBA" id="ARBA00022475"/>
    </source>
</evidence>
<dbReference type="NCBIfam" id="NF006903">
    <property type="entry name" value="PRK09395.1"/>
    <property type="match status" value="1"/>
</dbReference>
<dbReference type="Pfam" id="PF00474">
    <property type="entry name" value="SSF"/>
    <property type="match status" value="1"/>
</dbReference>
<dbReference type="InterPro" id="IPR001734">
    <property type="entry name" value="Na/solute_symporter"/>
</dbReference>
<dbReference type="NCBIfam" id="TIGR00813">
    <property type="entry name" value="sss"/>
    <property type="match status" value="1"/>
</dbReference>
<gene>
    <name evidence="15" type="primary">actP</name>
    <name evidence="15" type="ORF">Q2T77_33935</name>
</gene>
<feature type="chain" id="PRO_5047021046" evidence="14">
    <location>
        <begin position="29"/>
        <end position="567"/>
    </location>
</feature>
<keyword evidence="10 13" id="KW-0472">Membrane</keyword>
<evidence type="ECO:0000256" key="2">
    <source>
        <dbReference type="ARBA" id="ARBA00006434"/>
    </source>
</evidence>
<dbReference type="InterPro" id="IPR050277">
    <property type="entry name" value="Sodium:Solute_Symporter"/>
</dbReference>
<evidence type="ECO:0000256" key="12">
    <source>
        <dbReference type="RuleBase" id="RU362091"/>
    </source>
</evidence>
<dbReference type="PROSITE" id="PS50283">
    <property type="entry name" value="NA_SOLUT_SYMP_3"/>
    <property type="match status" value="1"/>
</dbReference>
<evidence type="ECO:0000313" key="16">
    <source>
        <dbReference type="Proteomes" id="UP001169027"/>
    </source>
</evidence>
<evidence type="ECO:0000256" key="1">
    <source>
        <dbReference type="ARBA" id="ARBA00004651"/>
    </source>
</evidence>
<keyword evidence="4" id="KW-1003">Cell membrane</keyword>
<dbReference type="Gene3D" id="1.20.1730.10">
    <property type="entry name" value="Sodium/glucose cotransporter"/>
    <property type="match status" value="1"/>
</dbReference>
<evidence type="ECO:0000256" key="5">
    <source>
        <dbReference type="ARBA" id="ARBA00022692"/>
    </source>
</evidence>
<feature type="transmembrane region" description="Helical" evidence="13">
    <location>
        <begin position="515"/>
        <end position="533"/>
    </location>
</feature>
<evidence type="ECO:0000256" key="14">
    <source>
        <dbReference type="SAM" id="SignalP"/>
    </source>
</evidence>
<feature type="transmembrane region" description="Helical" evidence="13">
    <location>
        <begin position="185"/>
        <end position="207"/>
    </location>
</feature>
<dbReference type="EMBL" id="JAUKVY010000038">
    <property type="protein sequence ID" value="MDO1537275.1"/>
    <property type="molecule type" value="Genomic_DNA"/>
</dbReference>
<name>A0ABT8SER7_9BURK</name>
<dbReference type="PANTHER" id="PTHR48086:SF6">
    <property type="entry name" value="CATION_ACETATE SYMPORTER ACTP"/>
    <property type="match status" value="1"/>
</dbReference>
<feature type="transmembrane region" description="Helical" evidence="13">
    <location>
        <begin position="114"/>
        <end position="135"/>
    </location>
</feature>
<dbReference type="RefSeq" id="WP_301815607.1">
    <property type="nucleotide sequence ID" value="NZ_JAUJZH010000038.1"/>
</dbReference>
<keyword evidence="5 13" id="KW-0812">Transmembrane</keyword>
<accession>A0ABT8SER7</accession>
<keyword evidence="6" id="KW-0769">Symport</keyword>
<evidence type="ECO:0000256" key="6">
    <source>
        <dbReference type="ARBA" id="ARBA00022847"/>
    </source>
</evidence>
<feature type="transmembrane region" description="Helical" evidence="13">
    <location>
        <begin position="87"/>
        <end position="108"/>
    </location>
</feature>
<evidence type="ECO:0000256" key="3">
    <source>
        <dbReference type="ARBA" id="ARBA00022448"/>
    </source>
</evidence>
<keyword evidence="16" id="KW-1185">Reference proteome</keyword>
<feature type="transmembrane region" description="Helical" evidence="13">
    <location>
        <begin position="419"/>
        <end position="438"/>
    </location>
</feature>
<keyword evidence="14" id="KW-0732">Signal</keyword>
<evidence type="ECO:0000256" key="10">
    <source>
        <dbReference type="ARBA" id="ARBA00023136"/>
    </source>
</evidence>
<feature type="transmembrane region" description="Helical" evidence="13">
    <location>
        <begin position="219"/>
        <end position="240"/>
    </location>
</feature>
<evidence type="ECO:0000256" key="11">
    <source>
        <dbReference type="ARBA" id="ARBA00023201"/>
    </source>
</evidence>
<dbReference type="InterPro" id="IPR018212">
    <property type="entry name" value="Na/solute_symporter_CS"/>
</dbReference>
<proteinExistence type="inferred from homology"/>
<reference evidence="15" key="1">
    <citation type="submission" date="2023-06" db="EMBL/GenBank/DDBJ databases">
        <authorList>
            <person name="Jiang Y."/>
            <person name="Liu Q."/>
        </authorList>
    </citation>
    <scope>NUCLEOTIDE SEQUENCE</scope>
    <source>
        <strain evidence="15">CGMCC 1.12090</strain>
    </source>
</reference>
<keyword evidence="9" id="KW-0406">Ion transport</keyword>
<evidence type="ECO:0000256" key="9">
    <source>
        <dbReference type="ARBA" id="ARBA00023065"/>
    </source>
</evidence>
<evidence type="ECO:0000256" key="7">
    <source>
        <dbReference type="ARBA" id="ARBA00022989"/>
    </source>
</evidence>
<feature type="transmembrane region" description="Helical" evidence="13">
    <location>
        <begin position="308"/>
        <end position="334"/>
    </location>
</feature>
<sequence>MNPQTHSRLGSLFGAVALALIGSRVAHADGMPSTTPHTSGTSAIALAMFLLFVAATLVITWRSSHKTKSAADFYAAGGGITPLQNGFAIAGDFLSAAAFLGISALVYANGFDGMLYAIGFLAGWPIVLFLISERLRNLGLYTVSDVTSFRLDRKHVRVFSSISSLIVVAFYLIPQMVGAGKVVQLLFGLHYVYAVVIVGVLTVVYVTVGGMQATTWVQIIKAALLLIGGTLLGFSVLWHYGLSIDRLMADVTQVHPKGSAILLPGGLFSNPVSAISLGLALMFGTAGLPHILMRFYTVRDAQGARKSVFYAGCFVAYFCLVIPLIGFGAAAILMNDPSYFTSPSASRTTGLIGGTNMAALHLANAMGGPLFFGFIAAVAFATILAVVAGLTLAAASAVSHDLYAQVIAKGRVSERTEIWVSKISAIAIGLISALLALLFENQNIAFMVGLALAVAASCNFPVLVMSLYWRGMTTWGALGGGGLGLASSVVLVGLSKTVWVDVFHFKAAIFPYDNPAIVSMPLAFLGIWLISSLDRSVRAASERNAFDAQLVRAEIGIGRPVTAIVSH</sequence>
<feature type="signal peptide" evidence="14">
    <location>
        <begin position="1"/>
        <end position="28"/>
    </location>
</feature>
<comment type="caution">
    <text evidence="15">The sequence shown here is derived from an EMBL/GenBank/DDBJ whole genome shotgun (WGS) entry which is preliminary data.</text>
</comment>
<keyword evidence="7 13" id="KW-1133">Transmembrane helix</keyword>
<comment type="similarity">
    <text evidence="2 12">Belongs to the sodium:solute symporter (SSF) (TC 2.A.21) family.</text>
</comment>
<feature type="transmembrane region" description="Helical" evidence="13">
    <location>
        <begin position="44"/>
        <end position="61"/>
    </location>
</feature>
<comment type="subcellular location">
    <subcellularLocation>
        <location evidence="1">Cell membrane</location>
        <topology evidence="1">Multi-pass membrane protein</topology>
    </subcellularLocation>
</comment>
<keyword evidence="8" id="KW-0915">Sodium</keyword>
<dbReference type="CDD" id="cd11480">
    <property type="entry name" value="SLC5sbd_u4"/>
    <property type="match status" value="1"/>
</dbReference>
<feature type="transmembrane region" description="Helical" evidence="13">
    <location>
        <begin position="156"/>
        <end position="173"/>
    </location>
</feature>
<feature type="transmembrane region" description="Helical" evidence="13">
    <location>
        <begin position="370"/>
        <end position="398"/>
    </location>
</feature>
<keyword evidence="3" id="KW-0813">Transport</keyword>
<feature type="transmembrane region" description="Helical" evidence="13">
    <location>
        <begin position="272"/>
        <end position="296"/>
    </location>
</feature>
<protein>
    <submittedName>
        <fullName evidence="15">Cation/acetate symporter ActP</fullName>
    </submittedName>
</protein>
<dbReference type="Proteomes" id="UP001169027">
    <property type="component" value="Unassembled WGS sequence"/>
</dbReference>
<keyword evidence="11" id="KW-0739">Sodium transport</keyword>
<dbReference type="InterPro" id="IPR038377">
    <property type="entry name" value="Na/Glc_symporter_sf"/>
</dbReference>
<organism evidence="15 16">
    <name type="scientific">Variovorax ginsengisoli</name>
    <dbReference type="NCBI Taxonomy" id="363844"/>
    <lineage>
        <taxon>Bacteria</taxon>
        <taxon>Pseudomonadati</taxon>
        <taxon>Pseudomonadota</taxon>
        <taxon>Betaproteobacteria</taxon>
        <taxon>Burkholderiales</taxon>
        <taxon>Comamonadaceae</taxon>
        <taxon>Variovorax</taxon>
    </lineage>
</organism>
<feature type="transmembrane region" description="Helical" evidence="13">
    <location>
        <begin position="444"/>
        <end position="468"/>
    </location>
</feature>
<dbReference type="PROSITE" id="PS00456">
    <property type="entry name" value="NA_SOLUT_SYMP_1"/>
    <property type="match status" value="1"/>
</dbReference>
<evidence type="ECO:0000313" key="15">
    <source>
        <dbReference type="EMBL" id="MDO1537275.1"/>
    </source>
</evidence>
<feature type="transmembrane region" description="Helical" evidence="13">
    <location>
        <begin position="475"/>
        <end position="495"/>
    </location>
</feature>
<evidence type="ECO:0000256" key="8">
    <source>
        <dbReference type="ARBA" id="ARBA00023053"/>
    </source>
</evidence>
<evidence type="ECO:0000256" key="13">
    <source>
        <dbReference type="SAM" id="Phobius"/>
    </source>
</evidence>
<dbReference type="PANTHER" id="PTHR48086">
    <property type="entry name" value="SODIUM/PROLINE SYMPORTER-RELATED"/>
    <property type="match status" value="1"/>
</dbReference>